<protein>
    <submittedName>
        <fullName evidence="1">Uncharacterized protein</fullName>
    </submittedName>
</protein>
<sequence>MDTRDFGGVTSVLPISWVRIYIRNKISDGGKSDLIERIGSGEEEKDCEVMEGSGPPVTYWTKSDNGNFVVWGITPVEPAHLEEGPYDVSEETSDASLLVFTEFTPSRPARRAGVSHVSAPLNSFCSCRDRADLSPQRWAAENSLCCAPA</sequence>
<reference evidence="1 2" key="1">
    <citation type="journal article" date="2019" name="Commun. Biol.">
        <title>The bagworm genome reveals a unique fibroin gene that provides high tensile strength.</title>
        <authorList>
            <person name="Kono N."/>
            <person name="Nakamura H."/>
            <person name="Ohtoshi R."/>
            <person name="Tomita M."/>
            <person name="Numata K."/>
            <person name="Arakawa K."/>
        </authorList>
    </citation>
    <scope>NUCLEOTIDE SEQUENCE [LARGE SCALE GENOMIC DNA]</scope>
</reference>
<comment type="caution">
    <text evidence="1">The sequence shown here is derived from an EMBL/GenBank/DDBJ whole genome shotgun (WGS) entry which is preliminary data.</text>
</comment>
<name>A0A4C1Y3T2_EUMVA</name>
<dbReference type="Proteomes" id="UP000299102">
    <property type="component" value="Unassembled WGS sequence"/>
</dbReference>
<keyword evidence="2" id="KW-1185">Reference proteome</keyword>
<dbReference type="EMBL" id="BGZK01001042">
    <property type="protein sequence ID" value="GBP69492.1"/>
    <property type="molecule type" value="Genomic_DNA"/>
</dbReference>
<gene>
    <name evidence="1" type="ORF">EVAR_43740_1</name>
</gene>
<accession>A0A4C1Y3T2</accession>
<dbReference type="AlphaFoldDB" id="A0A4C1Y3T2"/>
<evidence type="ECO:0000313" key="2">
    <source>
        <dbReference type="Proteomes" id="UP000299102"/>
    </source>
</evidence>
<proteinExistence type="predicted"/>
<organism evidence="1 2">
    <name type="scientific">Eumeta variegata</name>
    <name type="common">Bagworm moth</name>
    <name type="synonym">Eumeta japonica</name>
    <dbReference type="NCBI Taxonomy" id="151549"/>
    <lineage>
        <taxon>Eukaryota</taxon>
        <taxon>Metazoa</taxon>
        <taxon>Ecdysozoa</taxon>
        <taxon>Arthropoda</taxon>
        <taxon>Hexapoda</taxon>
        <taxon>Insecta</taxon>
        <taxon>Pterygota</taxon>
        <taxon>Neoptera</taxon>
        <taxon>Endopterygota</taxon>
        <taxon>Lepidoptera</taxon>
        <taxon>Glossata</taxon>
        <taxon>Ditrysia</taxon>
        <taxon>Tineoidea</taxon>
        <taxon>Psychidae</taxon>
        <taxon>Oiketicinae</taxon>
        <taxon>Eumeta</taxon>
    </lineage>
</organism>
<evidence type="ECO:0000313" key="1">
    <source>
        <dbReference type="EMBL" id="GBP69492.1"/>
    </source>
</evidence>